<evidence type="ECO:0000256" key="1">
    <source>
        <dbReference type="ARBA" id="ARBA00000085"/>
    </source>
</evidence>
<dbReference type="InterPro" id="IPR013655">
    <property type="entry name" value="PAS_fold_3"/>
</dbReference>
<dbReference type="InterPro" id="IPR000014">
    <property type="entry name" value="PAS"/>
</dbReference>
<dbReference type="Proteomes" id="UP000346198">
    <property type="component" value="Unassembled WGS sequence"/>
</dbReference>
<evidence type="ECO:0000259" key="8">
    <source>
        <dbReference type="PROSITE" id="PS50113"/>
    </source>
</evidence>
<dbReference type="AlphaFoldDB" id="A0A6C2UQ15"/>
<dbReference type="InterPro" id="IPR036890">
    <property type="entry name" value="HATPase_C_sf"/>
</dbReference>
<dbReference type="Gene3D" id="3.40.50.2300">
    <property type="match status" value="1"/>
</dbReference>
<dbReference type="Pfam" id="PF00512">
    <property type="entry name" value="HisKA"/>
    <property type="match status" value="1"/>
</dbReference>
<dbReference type="EMBL" id="CAAHFH010000002">
    <property type="protein sequence ID" value="VGO22298.1"/>
    <property type="molecule type" value="Genomic_DNA"/>
</dbReference>
<feature type="domain" description="PAS" evidence="7">
    <location>
        <begin position="11"/>
        <end position="55"/>
    </location>
</feature>
<evidence type="ECO:0000259" key="5">
    <source>
        <dbReference type="PROSITE" id="PS50109"/>
    </source>
</evidence>
<dbReference type="PRINTS" id="PR00344">
    <property type="entry name" value="BCTRLSENSOR"/>
</dbReference>
<dbReference type="InterPro" id="IPR000700">
    <property type="entry name" value="PAS-assoc_C"/>
</dbReference>
<dbReference type="PROSITE" id="PS50113">
    <property type="entry name" value="PAC"/>
    <property type="match status" value="3"/>
</dbReference>
<keyword evidence="10" id="KW-1185">Reference proteome</keyword>
<dbReference type="Pfam" id="PF02518">
    <property type="entry name" value="HATPase_c"/>
    <property type="match status" value="1"/>
</dbReference>
<evidence type="ECO:0000259" key="7">
    <source>
        <dbReference type="PROSITE" id="PS50112"/>
    </source>
</evidence>
<evidence type="ECO:0000313" key="9">
    <source>
        <dbReference type="EMBL" id="VGO22298.1"/>
    </source>
</evidence>
<keyword evidence="3 4" id="KW-0597">Phosphoprotein</keyword>
<keyword evidence="9" id="KW-0808">Transferase</keyword>
<dbReference type="InterPro" id="IPR005467">
    <property type="entry name" value="His_kinase_dom"/>
</dbReference>
<dbReference type="InterPro" id="IPR003661">
    <property type="entry name" value="HisK_dim/P_dom"/>
</dbReference>
<proteinExistence type="predicted"/>
<dbReference type="PROSITE" id="PS50112">
    <property type="entry name" value="PAS"/>
    <property type="match status" value="3"/>
</dbReference>
<protein>
    <recommendedName>
        <fullName evidence="2">histidine kinase</fullName>
        <ecNumber evidence="2">2.7.13.3</ecNumber>
    </recommendedName>
</protein>
<dbReference type="PROSITE" id="PS50110">
    <property type="entry name" value="RESPONSE_REGULATORY"/>
    <property type="match status" value="1"/>
</dbReference>
<dbReference type="Gene3D" id="3.30.565.10">
    <property type="entry name" value="Histidine kinase-like ATPase, C-terminal domain"/>
    <property type="match status" value="1"/>
</dbReference>
<dbReference type="Pfam" id="PF13426">
    <property type="entry name" value="PAS_9"/>
    <property type="match status" value="1"/>
</dbReference>
<dbReference type="InterPro" id="IPR035965">
    <property type="entry name" value="PAS-like_dom_sf"/>
</dbReference>
<dbReference type="InterPro" id="IPR001789">
    <property type="entry name" value="Sig_transdc_resp-reg_receiver"/>
</dbReference>
<organism evidence="9 10">
    <name type="scientific">Pontiella sulfatireligans</name>
    <dbReference type="NCBI Taxonomy" id="2750658"/>
    <lineage>
        <taxon>Bacteria</taxon>
        <taxon>Pseudomonadati</taxon>
        <taxon>Kiritimatiellota</taxon>
        <taxon>Kiritimatiellia</taxon>
        <taxon>Kiritimatiellales</taxon>
        <taxon>Pontiellaceae</taxon>
        <taxon>Pontiella</taxon>
    </lineage>
</organism>
<dbReference type="SMART" id="SM00086">
    <property type="entry name" value="PAC"/>
    <property type="match status" value="4"/>
</dbReference>
<accession>A0A6C2UQ15</accession>
<name>A0A6C2UQ15_9BACT</name>
<dbReference type="SMART" id="SM00448">
    <property type="entry name" value="REC"/>
    <property type="match status" value="1"/>
</dbReference>
<keyword evidence="9" id="KW-0418">Kinase</keyword>
<dbReference type="PANTHER" id="PTHR43065">
    <property type="entry name" value="SENSOR HISTIDINE KINASE"/>
    <property type="match status" value="1"/>
</dbReference>
<dbReference type="InterPro" id="IPR011006">
    <property type="entry name" value="CheY-like_superfamily"/>
</dbReference>
<dbReference type="RefSeq" id="WP_136063687.1">
    <property type="nucleotide sequence ID" value="NZ_CAAHFH010000002.1"/>
</dbReference>
<reference evidence="9 10" key="1">
    <citation type="submission" date="2019-04" db="EMBL/GenBank/DDBJ databases">
        <authorList>
            <person name="Van Vliet M D."/>
        </authorList>
    </citation>
    <scope>NUCLEOTIDE SEQUENCE [LARGE SCALE GENOMIC DNA]</scope>
    <source>
        <strain evidence="9 10">F21</strain>
    </source>
</reference>
<dbReference type="Pfam" id="PF10114">
    <property type="entry name" value="PocR"/>
    <property type="match status" value="1"/>
</dbReference>
<sequence>MTEPPNSGLEPEEYFQGIFNASDDAIFIQDVETGRRFLDMNDRAMRMYGITREKLPTFHIRDLSDGVEPYSQKDADEWNRKAKEEGPQTFEWIGRNAKGSTFPLEVYLRVAQIGKQKLLISTVRNITERKKTQRTLEESQRKFQALLSNLPGMAYRCSNEYSWRMDFVSQGSVELTGYAPDEIVKSAAVAYEDIVHPEDRDQLWTNIQTALESRNPFEQEYRIITKGGAIKWVWERGSGHYSEQNELLFLEGFITDISDRKRLQDSIEQRIIALTQPLEGAGNIDFDNLFSLEQIQRLQDHFSSATGVASIITHPDGTPITEPSNFTRLCHEIIRKSEIGRANCFKSDSVLRRSFPQGPMVRPCLSCGLWEAGTRIMVGGRHIANWLIGQVRDETQPEEHIRAYARKIDADEEAFMEAYAEVPVMSSDRFSQVAKALDTLTNQLSTSAYQNIQQARFIAQQHKAEKKLQELTNIQSLILNNNSLGIALVDQRRFKWVNPRLGELLGIPAELLRGTPVRMLYPSDQSYSENGKIIYDELGKGLRVDRALELQHQDGTPFWGRLIGKALNPAKPQEGSLWMLEDITERRESEMELTRLSTVITQSPEAVIITELDGTIQYINPAFEAVSGYSREEALGQKPSILKSGKQSPSLYAALWGTIEAGRIWEGRFVNRRKDGSHYTEEATISPVKDAEGRITNYVAVKRDITEELIHDEELRQAQKMEAVGQLAGGIAHDFNNILQGILGFSEMLISDTKKRSQQHDNACEIRKSAKRAAELTQQLLAFSRKQSTQFTRLDLNNTIHDSTALLDILLRKKYKLVLDLQEGLPPVHADQGQLSQVIMNLAVNARDAMEEGGRLTISTAFVELNEKDAGFIRGANSGAFVCVSFTDTGCGMDDDVINRLFEPFFTTKEVGSGTGLGLAVVYGIIKQSKGWINVYSEKGTGCCVKVYLPALINPQPLGEDQPLAREADNTRILLVDDDPDICRMVSEILNTAGYRSVAASSAEDALEIFEKEGGRFDMLMSDMMLPVMSGDGLADALRKANPDLPVLLFSGYCDQKERWQHLDQNSYHFTPKPFTVKRLLETVHQIINTPD</sequence>
<dbReference type="SMART" id="SM00387">
    <property type="entry name" value="HATPase_c"/>
    <property type="match status" value="1"/>
</dbReference>
<dbReference type="SUPFAM" id="SSF55874">
    <property type="entry name" value="ATPase domain of HSP90 chaperone/DNA topoisomerase II/histidine kinase"/>
    <property type="match status" value="1"/>
</dbReference>
<dbReference type="CDD" id="cd00082">
    <property type="entry name" value="HisKA"/>
    <property type="match status" value="1"/>
</dbReference>
<dbReference type="NCBIfam" id="TIGR00229">
    <property type="entry name" value="sensory_box"/>
    <property type="match status" value="4"/>
</dbReference>
<dbReference type="SUPFAM" id="SSF52172">
    <property type="entry name" value="CheY-like"/>
    <property type="match status" value="1"/>
</dbReference>
<feature type="domain" description="Histidine kinase" evidence="5">
    <location>
        <begin position="730"/>
        <end position="953"/>
    </location>
</feature>
<dbReference type="GO" id="GO:0000155">
    <property type="term" value="F:phosphorelay sensor kinase activity"/>
    <property type="evidence" value="ECO:0007669"/>
    <property type="project" value="InterPro"/>
</dbReference>
<dbReference type="InterPro" id="IPR004358">
    <property type="entry name" value="Sig_transdc_His_kin-like_C"/>
</dbReference>
<feature type="domain" description="PAS" evidence="7">
    <location>
        <begin position="139"/>
        <end position="214"/>
    </location>
</feature>
<dbReference type="Pfam" id="PF13188">
    <property type="entry name" value="PAS_8"/>
    <property type="match status" value="2"/>
</dbReference>
<dbReference type="InterPro" id="IPR001610">
    <property type="entry name" value="PAC"/>
</dbReference>
<dbReference type="Gene3D" id="1.10.287.130">
    <property type="match status" value="1"/>
</dbReference>
<dbReference type="InterPro" id="IPR036097">
    <property type="entry name" value="HisK_dim/P_sf"/>
</dbReference>
<dbReference type="SMART" id="SM00388">
    <property type="entry name" value="HisKA"/>
    <property type="match status" value="1"/>
</dbReference>
<dbReference type="Pfam" id="PF00072">
    <property type="entry name" value="Response_reg"/>
    <property type="match status" value="1"/>
</dbReference>
<dbReference type="Gene3D" id="3.30.450.20">
    <property type="entry name" value="PAS domain"/>
    <property type="match status" value="4"/>
</dbReference>
<evidence type="ECO:0000256" key="3">
    <source>
        <dbReference type="ARBA" id="ARBA00022553"/>
    </source>
</evidence>
<dbReference type="InterPro" id="IPR003594">
    <property type="entry name" value="HATPase_dom"/>
</dbReference>
<dbReference type="Pfam" id="PF08447">
    <property type="entry name" value="PAS_3"/>
    <property type="match status" value="1"/>
</dbReference>
<comment type="catalytic activity">
    <reaction evidence="1">
        <text>ATP + protein L-histidine = ADP + protein N-phospho-L-histidine.</text>
        <dbReference type="EC" id="2.7.13.3"/>
    </reaction>
</comment>
<dbReference type="SUPFAM" id="SSF55785">
    <property type="entry name" value="PYP-like sensor domain (PAS domain)"/>
    <property type="match status" value="4"/>
</dbReference>
<dbReference type="PANTHER" id="PTHR43065:SF42">
    <property type="entry name" value="TWO-COMPONENT SENSOR PPRA"/>
    <property type="match status" value="1"/>
</dbReference>
<feature type="domain" description="PAC" evidence="8">
    <location>
        <begin position="544"/>
        <end position="595"/>
    </location>
</feature>
<evidence type="ECO:0000256" key="4">
    <source>
        <dbReference type="PROSITE-ProRule" id="PRU00169"/>
    </source>
</evidence>
<feature type="domain" description="PAS" evidence="7">
    <location>
        <begin position="592"/>
        <end position="637"/>
    </location>
</feature>
<dbReference type="SMART" id="SM00091">
    <property type="entry name" value="PAS"/>
    <property type="match status" value="4"/>
</dbReference>
<feature type="modified residue" description="4-aspartylphosphate" evidence="4">
    <location>
        <position position="1023"/>
    </location>
</feature>
<feature type="domain" description="PAC" evidence="8">
    <location>
        <begin position="663"/>
        <end position="717"/>
    </location>
</feature>
<evidence type="ECO:0000256" key="2">
    <source>
        <dbReference type="ARBA" id="ARBA00012438"/>
    </source>
</evidence>
<dbReference type="PROSITE" id="PS50109">
    <property type="entry name" value="HIS_KIN"/>
    <property type="match status" value="1"/>
</dbReference>
<dbReference type="InterPro" id="IPR018771">
    <property type="entry name" value="PocR_dom"/>
</dbReference>
<gene>
    <name evidence="9" type="primary">cckA_5</name>
    <name evidence="9" type="ORF">SCARR_04380</name>
</gene>
<feature type="domain" description="Response regulatory" evidence="6">
    <location>
        <begin position="972"/>
        <end position="1088"/>
    </location>
</feature>
<dbReference type="CDD" id="cd00156">
    <property type="entry name" value="REC"/>
    <property type="match status" value="1"/>
</dbReference>
<dbReference type="CDD" id="cd00130">
    <property type="entry name" value="PAS"/>
    <property type="match status" value="4"/>
</dbReference>
<evidence type="ECO:0000259" key="6">
    <source>
        <dbReference type="PROSITE" id="PS50110"/>
    </source>
</evidence>
<dbReference type="EC" id="2.7.13.3" evidence="2"/>
<evidence type="ECO:0000313" key="10">
    <source>
        <dbReference type="Proteomes" id="UP000346198"/>
    </source>
</evidence>
<dbReference type="SUPFAM" id="SSF47384">
    <property type="entry name" value="Homodimeric domain of signal transducing histidine kinase"/>
    <property type="match status" value="1"/>
</dbReference>
<feature type="domain" description="PAC" evidence="8">
    <location>
        <begin position="217"/>
        <end position="269"/>
    </location>
</feature>